<feature type="region of interest" description="Disordered" evidence="1">
    <location>
        <begin position="733"/>
        <end position="788"/>
    </location>
</feature>
<dbReference type="Gene3D" id="3.40.50.300">
    <property type="entry name" value="P-loop containing nucleotide triphosphate hydrolases"/>
    <property type="match status" value="1"/>
</dbReference>
<reference evidence="4 5" key="1">
    <citation type="submission" date="2018-02" db="EMBL/GenBank/DDBJ databases">
        <title>Draft genome of wild Prunus yedoensis var. nudiflora.</title>
        <authorList>
            <person name="Baek S."/>
            <person name="Kim J.-H."/>
            <person name="Choi K."/>
            <person name="Kim G.-B."/>
            <person name="Cho A."/>
            <person name="Jang H."/>
            <person name="Shin C.-H."/>
            <person name="Yu H.-J."/>
            <person name="Mun J.-H."/>
        </authorList>
    </citation>
    <scope>NUCLEOTIDE SEQUENCE [LARGE SCALE GENOMIC DNA]</scope>
    <source>
        <strain evidence="5">cv. Jeju island</strain>
        <tissue evidence="4">Leaf</tissue>
    </source>
</reference>
<feature type="domain" description="DNA2/NAM7 helicase helicase" evidence="2">
    <location>
        <begin position="259"/>
        <end position="410"/>
    </location>
</feature>
<evidence type="ECO:0000313" key="4">
    <source>
        <dbReference type="EMBL" id="PQQ21894.1"/>
    </source>
</evidence>
<keyword evidence="5" id="KW-1185">Reference proteome</keyword>
<feature type="compositionally biased region" description="Polar residues" evidence="1">
    <location>
        <begin position="733"/>
        <end position="748"/>
    </location>
</feature>
<dbReference type="GO" id="GO:0004386">
    <property type="term" value="F:helicase activity"/>
    <property type="evidence" value="ECO:0007669"/>
    <property type="project" value="InterPro"/>
</dbReference>
<dbReference type="STRING" id="2094558.A0A314ZWR1"/>
<dbReference type="InterPro" id="IPR027417">
    <property type="entry name" value="P-loop_NTPase"/>
</dbReference>
<feature type="compositionally biased region" description="Basic and acidic residues" evidence="1">
    <location>
        <begin position="776"/>
        <end position="788"/>
    </location>
</feature>
<name>A0A314ZWR1_PRUYE</name>
<proteinExistence type="predicted"/>
<organism evidence="4 5">
    <name type="scientific">Prunus yedoensis var. nudiflora</name>
    <dbReference type="NCBI Taxonomy" id="2094558"/>
    <lineage>
        <taxon>Eukaryota</taxon>
        <taxon>Viridiplantae</taxon>
        <taxon>Streptophyta</taxon>
        <taxon>Embryophyta</taxon>
        <taxon>Tracheophyta</taxon>
        <taxon>Spermatophyta</taxon>
        <taxon>Magnoliopsida</taxon>
        <taxon>eudicotyledons</taxon>
        <taxon>Gunneridae</taxon>
        <taxon>Pentapetalae</taxon>
        <taxon>rosids</taxon>
        <taxon>fabids</taxon>
        <taxon>Rosales</taxon>
        <taxon>Rosaceae</taxon>
        <taxon>Amygdaloideae</taxon>
        <taxon>Amygdaleae</taxon>
        <taxon>Prunus</taxon>
    </lineage>
</organism>
<dbReference type="AlphaFoldDB" id="A0A314ZWR1"/>
<dbReference type="Pfam" id="PF13086">
    <property type="entry name" value="AAA_11"/>
    <property type="match status" value="1"/>
</dbReference>
<comment type="caution">
    <text evidence="4">The sequence shown here is derived from an EMBL/GenBank/DDBJ whole genome shotgun (WGS) entry which is preliminary data.</text>
</comment>
<gene>
    <name evidence="4" type="ORF">Pyn_38312</name>
</gene>
<dbReference type="SUPFAM" id="SSF52540">
    <property type="entry name" value="P-loop containing nucleoside triphosphate hydrolases"/>
    <property type="match status" value="1"/>
</dbReference>
<feature type="domain" description="DUF6469" evidence="3">
    <location>
        <begin position="84"/>
        <end position="212"/>
    </location>
</feature>
<dbReference type="EMBL" id="PJQY01000003">
    <property type="protein sequence ID" value="PQQ21894.1"/>
    <property type="molecule type" value="Genomic_DNA"/>
</dbReference>
<evidence type="ECO:0000259" key="2">
    <source>
        <dbReference type="Pfam" id="PF13086"/>
    </source>
</evidence>
<dbReference type="InterPro" id="IPR045529">
    <property type="entry name" value="DUF6469"/>
</dbReference>
<protein>
    <submittedName>
        <fullName evidence="4">Uncharacterized protein</fullName>
    </submittedName>
</protein>
<dbReference type="InterPro" id="IPR045055">
    <property type="entry name" value="DNA2/NAM7-like"/>
</dbReference>
<sequence length="788" mass="89133">MEKTSTTTNKKEVTDRSSLIDLVFSWSLRDVLNNHLYKNQVPKIPETFLTVTTYKKSFIPSLIEETHADLLSNMMTLSHAPTCEILTVEYSKYHKPPKALFYDITYKKDAEVDQNHKGPMYEPQVGDLIALTNVKPKCIDDLNRPQRFYLIAYVDGVTDLEKFPDDFEFKILSSKPTGFGEQDTQQSKRETLFAVYLMNMTTNIRVWNALNSEGGNTNVIEKVLQPNSDDGSSCTVCFPKEKCSPDLSTIWPTISSHSLNESQEAAILNCISLSKCQHQNAVKLIWGPPGTGKTKTVSLSLFALFKLKCRTLTCAPTNIAVLEVAARLRRLVNHSLEYGKYGLGDIILFGNKKRMKVDGNADLLDVFLDHRAKTLYKCLVPLSGWKHLLESMICLLEDPDKQYSLYLEKHKENAQENEKDTNGNAKSVSEDDPLTFEEFMREEFDSVGDAMKFCMVVKDMVAALCLLKSFKSSLHSIGIPDEGLKLLLNDFKGPGSIGGWFTQLRKKYCLWILGNGSTLVNSDSIWKKLVLDAERRECFHNADEDNNLAQAIAAALLELGQLHSLLNIDSFLFKNARWKVCFTREFQKSLAMIKDTVICREVFNLLIKLSSGWGRAQKDKGIIVHDGTCAQLLEKYKVNRRLNLIWTVDILQQNSEYVQVMKFWNIVTLSDIPKLAKRLDIIIGSYTVDKMNRCKHKCIEGGTLVPMRWPVDLSSCLEADPVEFLSKPLSSLSLTDKPETPSSKSGETTKAVKPLTQCLSTPQSRSKSRANQRRSSKPEVWRPCIPHD</sequence>
<dbReference type="PANTHER" id="PTHR10887">
    <property type="entry name" value="DNA2/NAM7 HELICASE FAMILY"/>
    <property type="match status" value="1"/>
</dbReference>
<dbReference type="OrthoDB" id="6513042at2759"/>
<feature type="compositionally biased region" description="Basic residues" evidence="1">
    <location>
        <begin position="766"/>
        <end position="775"/>
    </location>
</feature>
<dbReference type="InterPro" id="IPR041677">
    <property type="entry name" value="DNA2/NAM7_AAA_11"/>
</dbReference>
<accession>A0A314ZWR1</accession>
<evidence type="ECO:0000313" key="5">
    <source>
        <dbReference type="Proteomes" id="UP000250321"/>
    </source>
</evidence>
<dbReference type="PANTHER" id="PTHR10887:SF522">
    <property type="entry name" value="P-LOOP CONTAINING NUCLEOSIDE TRIPHOSPHATE HYDROLASES SUPERFAMILY PROTEIN"/>
    <property type="match status" value="1"/>
</dbReference>
<dbReference type="Proteomes" id="UP000250321">
    <property type="component" value="Unassembled WGS sequence"/>
</dbReference>
<evidence type="ECO:0000256" key="1">
    <source>
        <dbReference type="SAM" id="MobiDB-lite"/>
    </source>
</evidence>
<dbReference type="Pfam" id="PF20073">
    <property type="entry name" value="DUF6469"/>
    <property type="match status" value="1"/>
</dbReference>
<evidence type="ECO:0000259" key="3">
    <source>
        <dbReference type="Pfam" id="PF20073"/>
    </source>
</evidence>